<dbReference type="Proteomes" id="UP000266005">
    <property type="component" value="Unassembled WGS sequence"/>
</dbReference>
<evidence type="ECO:0000313" key="2">
    <source>
        <dbReference type="EMBL" id="RIJ42329.1"/>
    </source>
</evidence>
<protein>
    <submittedName>
        <fullName evidence="2">Uncharacterized protein</fullName>
    </submittedName>
</protein>
<accession>A0A399SHK9</accession>
<feature type="transmembrane region" description="Helical" evidence="1">
    <location>
        <begin position="39"/>
        <end position="58"/>
    </location>
</feature>
<dbReference type="OrthoDB" id="1439313at2"/>
<reference evidence="3" key="1">
    <citation type="submission" date="2018-08" db="EMBL/GenBank/DDBJ databases">
        <title>Mucilaginibacter sp. MYSH2.</title>
        <authorList>
            <person name="Seo T."/>
        </authorList>
    </citation>
    <scope>NUCLEOTIDE SEQUENCE [LARGE SCALE GENOMIC DNA]</scope>
    <source>
        <strain evidence="3">KIRAN</strain>
    </source>
</reference>
<dbReference type="AlphaFoldDB" id="A0A399SHK9"/>
<feature type="transmembrane region" description="Helical" evidence="1">
    <location>
        <begin position="70"/>
        <end position="90"/>
    </location>
</feature>
<keyword evidence="1" id="KW-0472">Membrane</keyword>
<sequence>MTFKKYISTVLNGIFILTTLLFALDGLTSFEIKSQAIKSFTYFGIIVLTPLTLIWNLWTFKTGKWKIIGSTIPTLTIIGILIIGHLKIAFSSSAWRTQKVIYQNGHLDFKKVEFQMQDVGALGYNKRIVEVIYLTDLFMIVSPVEKDIDDRVEWVKVDKEVNELGLKFL</sequence>
<feature type="transmembrane region" description="Helical" evidence="1">
    <location>
        <begin position="6"/>
        <end position="27"/>
    </location>
</feature>
<keyword evidence="1" id="KW-1133">Transmembrane helix</keyword>
<organism evidence="2 3">
    <name type="scientific">Pontibacter oryzae</name>
    <dbReference type="NCBI Taxonomy" id="2304593"/>
    <lineage>
        <taxon>Bacteria</taxon>
        <taxon>Pseudomonadati</taxon>
        <taxon>Bacteroidota</taxon>
        <taxon>Cytophagia</taxon>
        <taxon>Cytophagales</taxon>
        <taxon>Hymenobacteraceae</taxon>
        <taxon>Pontibacter</taxon>
    </lineage>
</organism>
<gene>
    <name evidence="2" type="ORF">D1627_00185</name>
</gene>
<proteinExistence type="predicted"/>
<dbReference type="EMBL" id="QWGE01000001">
    <property type="protein sequence ID" value="RIJ42329.1"/>
    <property type="molecule type" value="Genomic_DNA"/>
</dbReference>
<dbReference type="RefSeq" id="WP_119430214.1">
    <property type="nucleotide sequence ID" value="NZ_QWGE01000001.1"/>
</dbReference>
<evidence type="ECO:0000256" key="1">
    <source>
        <dbReference type="SAM" id="Phobius"/>
    </source>
</evidence>
<name>A0A399SHK9_9BACT</name>
<keyword evidence="3" id="KW-1185">Reference proteome</keyword>
<evidence type="ECO:0000313" key="3">
    <source>
        <dbReference type="Proteomes" id="UP000266005"/>
    </source>
</evidence>
<keyword evidence="1" id="KW-0812">Transmembrane</keyword>
<comment type="caution">
    <text evidence="2">The sequence shown here is derived from an EMBL/GenBank/DDBJ whole genome shotgun (WGS) entry which is preliminary data.</text>
</comment>